<protein>
    <recommendedName>
        <fullName evidence="2">CRAL-TRIO domain-containing protein</fullName>
    </recommendedName>
</protein>
<gene>
    <name evidence="3" type="ORF">AQUCO_04300048v1</name>
</gene>
<sequence>MENSKYNGEVEEKGHRMKNSNEKEQNELGHMRTIVESQDPTSKEVDDKTLRRFLRARDLNVEKASAMFLKYLKWRRTFIPNGSISESEIPNELAQKKVFLQGHDKEGRPVEVVFGAKHFPNKAKGGPEEFKRFVVYVLEKLCSRMPGDQEKFTAIADVQGWGYSNCDIRAYLGQLSILQDCYPERLGKLYLVHVPVIFMTAWKIISPFIDSNTRNKIVFVDDKKLTSTLLEAIDESQLPEIYGGKLQLVPIQDS</sequence>
<dbReference type="SMART" id="SM01100">
    <property type="entry name" value="CRAL_TRIO_N"/>
    <property type="match status" value="1"/>
</dbReference>
<dbReference type="InParanoid" id="A0A2G5CNL8"/>
<feature type="compositionally biased region" description="Basic and acidic residues" evidence="1">
    <location>
        <begin position="8"/>
        <end position="30"/>
    </location>
</feature>
<evidence type="ECO:0000313" key="3">
    <source>
        <dbReference type="EMBL" id="PIA32849.1"/>
    </source>
</evidence>
<dbReference type="InterPro" id="IPR036865">
    <property type="entry name" value="CRAL-TRIO_dom_sf"/>
</dbReference>
<dbReference type="CDD" id="cd00170">
    <property type="entry name" value="SEC14"/>
    <property type="match status" value="1"/>
</dbReference>
<dbReference type="FunCoup" id="A0A2G5CNL8">
    <property type="interactions" value="692"/>
</dbReference>
<accession>A0A2G5CNL8</accession>
<dbReference type="SUPFAM" id="SSF46938">
    <property type="entry name" value="CRAL/TRIO N-terminal domain"/>
    <property type="match status" value="1"/>
</dbReference>
<dbReference type="AlphaFoldDB" id="A0A2G5CNL8"/>
<dbReference type="InterPro" id="IPR011074">
    <property type="entry name" value="CRAL/TRIO_N_dom"/>
</dbReference>
<evidence type="ECO:0000313" key="4">
    <source>
        <dbReference type="Proteomes" id="UP000230069"/>
    </source>
</evidence>
<organism evidence="3 4">
    <name type="scientific">Aquilegia coerulea</name>
    <name type="common">Rocky mountain columbine</name>
    <dbReference type="NCBI Taxonomy" id="218851"/>
    <lineage>
        <taxon>Eukaryota</taxon>
        <taxon>Viridiplantae</taxon>
        <taxon>Streptophyta</taxon>
        <taxon>Embryophyta</taxon>
        <taxon>Tracheophyta</taxon>
        <taxon>Spermatophyta</taxon>
        <taxon>Magnoliopsida</taxon>
        <taxon>Ranunculales</taxon>
        <taxon>Ranunculaceae</taxon>
        <taxon>Thalictroideae</taxon>
        <taxon>Aquilegia</taxon>
    </lineage>
</organism>
<proteinExistence type="predicted"/>
<dbReference type="Proteomes" id="UP000230069">
    <property type="component" value="Unassembled WGS sequence"/>
</dbReference>
<dbReference type="InterPro" id="IPR036273">
    <property type="entry name" value="CRAL/TRIO_N_dom_sf"/>
</dbReference>
<dbReference type="SMART" id="SM00516">
    <property type="entry name" value="SEC14"/>
    <property type="match status" value="1"/>
</dbReference>
<keyword evidence="4" id="KW-1185">Reference proteome</keyword>
<dbReference type="Gene3D" id="3.40.525.10">
    <property type="entry name" value="CRAL-TRIO lipid binding domain"/>
    <property type="match status" value="1"/>
</dbReference>
<dbReference type="PANTHER" id="PTHR46277">
    <property type="entry name" value="OS03G0850700 PROTEIN"/>
    <property type="match status" value="1"/>
</dbReference>
<dbReference type="PANTHER" id="PTHR46277:SF3">
    <property type="entry name" value="BINDING PROTEIN, PUTATIVE-RELATED"/>
    <property type="match status" value="1"/>
</dbReference>
<dbReference type="OrthoDB" id="1434354at2759"/>
<feature type="region of interest" description="Disordered" evidence="1">
    <location>
        <begin position="1"/>
        <end position="42"/>
    </location>
</feature>
<dbReference type="EMBL" id="KZ305060">
    <property type="protein sequence ID" value="PIA32849.1"/>
    <property type="molecule type" value="Genomic_DNA"/>
</dbReference>
<dbReference type="PROSITE" id="PS50191">
    <property type="entry name" value="CRAL_TRIO"/>
    <property type="match status" value="1"/>
</dbReference>
<reference evidence="3 4" key="1">
    <citation type="submission" date="2017-09" db="EMBL/GenBank/DDBJ databases">
        <title>WGS assembly of Aquilegia coerulea Goldsmith.</title>
        <authorList>
            <person name="Hodges S."/>
            <person name="Kramer E."/>
            <person name="Nordborg M."/>
            <person name="Tomkins J."/>
            <person name="Borevitz J."/>
            <person name="Derieg N."/>
            <person name="Yan J."/>
            <person name="Mihaltcheva S."/>
            <person name="Hayes R.D."/>
            <person name="Rokhsar D."/>
        </authorList>
    </citation>
    <scope>NUCLEOTIDE SEQUENCE [LARGE SCALE GENOMIC DNA]</scope>
    <source>
        <strain evidence="4">cv. Goldsmith</strain>
    </source>
</reference>
<dbReference type="Pfam" id="PF03765">
    <property type="entry name" value="CRAL_TRIO_N"/>
    <property type="match status" value="1"/>
</dbReference>
<dbReference type="InterPro" id="IPR001251">
    <property type="entry name" value="CRAL-TRIO_dom"/>
</dbReference>
<evidence type="ECO:0000256" key="1">
    <source>
        <dbReference type="SAM" id="MobiDB-lite"/>
    </source>
</evidence>
<evidence type="ECO:0000259" key="2">
    <source>
        <dbReference type="PROSITE" id="PS50191"/>
    </source>
</evidence>
<name>A0A2G5CNL8_AQUCA</name>
<dbReference type="SUPFAM" id="SSF52087">
    <property type="entry name" value="CRAL/TRIO domain"/>
    <property type="match status" value="1"/>
</dbReference>
<dbReference type="Pfam" id="PF00650">
    <property type="entry name" value="CRAL_TRIO"/>
    <property type="match status" value="1"/>
</dbReference>
<feature type="domain" description="CRAL-TRIO" evidence="2">
    <location>
        <begin position="86"/>
        <end position="250"/>
    </location>
</feature>